<comment type="similarity">
    <text evidence="1">Belongs to the LDH2/MDH2 oxidoreductase family.</text>
</comment>
<evidence type="ECO:0000256" key="2">
    <source>
        <dbReference type="ARBA" id="ARBA00023002"/>
    </source>
</evidence>
<dbReference type="InterPro" id="IPR003767">
    <property type="entry name" value="Malate/L-lactate_DH-like"/>
</dbReference>
<dbReference type="Gene3D" id="1.10.1530.10">
    <property type="match status" value="1"/>
</dbReference>
<gene>
    <name evidence="3" type="ORF">PHYEVI_LOCUS9670</name>
</gene>
<dbReference type="InterPro" id="IPR043143">
    <property type="entry name" value="Mal/L-sulf/L-lact_DH-like_NADP"/>
</dbReference>
<dbReference type="AlphaFoldDB" id="A0A9N9TQY1"/>
<dbReference type="SUPFAM" id="SSF89733">
    <property type="entry name" value="L-sulfolactate dehydrogenase-like"/>
    <property type="match status" value="1"/>
</dbReference>
<dbReference type="Pfam" id="PF02615">
    <property type="entry name" value="Ldh_2"/>
    <property type="match status" value="1"/>
</dbReference>
<evidence type="ECO:0000256" key="1">
    <source>
        <dbReference type="ARBA" id="ARBA00006056"/>
    </source>
</evidence>
<accession>A0A9N9TQY1</accession>
<dbReference type="OrthoDB" id="7881616at2759"/>
<sequence length="493" mass="54569">MNPSIPKSKISLHGGGDEEAVLKFLKSAAFLNIVDKAVRQQTDELLAKVDDIREDVRRLTEFNVDVMRLLNSQSAVLKHLHERKDADAKRYGVRTLEHVQEGGFDANFFQKLKLSFDRKRAKSVKMGSDVAEYKEPEKPKFTTSADLTKFVIDCMMKVGTEKEIAKEFADCVISSDARGISTHGVYRLIKYINDIRKRLCLPNALPEIIMETESTAVVDGKNGLGTVIAMFCMNLAIKKAAKGGVSYVTARGSNHFGMAAYYTDYAAKHGYIGMAFSNTSPYMVPFGAKQHFFGTNPIAIAAPGEHDDSFNLDISTTSVSIGKVEMAKIMHLKLALGHAMDVNCCPTTDPNVAIKSKKLAPLGGAGDVGFKGTGLAFMVEILSSMLSGAKYGPNIEHWSDRKGPSNLGHGFIVIDPKKFVPGFEARMSDIMRLYRNLEPIDVNESIMVPGEPEIRKSKLVEKEGLELTDLQWTTINQLVQELRVNPPRWHYKS</sequence>
<dbReference type="EMBL" id="OU900099">
    <property type="protein sequence ID" value="CAG9863379.1"/>
    <property type="molecule type" value="Genomic_DNA"/>
</dbReference>
<keyword evidence="4" id="KW-1185">Reference proteome</keyword>
<evidence type="ECO:0000313" key="4">
    <source>
        <dbReference type="Proteomes" id="UP001153712"/>
    </source>
</evidence>
<organism evidence="3 4">
    <name type="scientific">Phyllotreta striolata</name>
    <name type="common">Striped flea beetle</name>
    <name type="synonym">Crioceris striolata</name>
    <dbReference type="NCBI Taxonomy" id="444603"/>
    <lineage>
        <taxon>Eukaryota</taxon>
        <taxon>Metazoa</taxon>
        <taxon>Ecdysozoa</taxon>
        <taxon>Arthropoda</taxon>
        <taxon>Hexapoda</taxon>
        <taxon>Insecta</taxon>
        <taxon>Pterygota</taxon>
        <taxon>Neoptera</taxon>
        <taxon>Endopterygota</taxon>
        <taxon>Coleoptera</taxon>
        <taxon>Polyphaga</taxon>
        <taxon>Cucujiformia</taxon>
        <taxon>Chrysomeloidea</taxon>
        <taxon>Chrysomelidae</taxon>
        <taxon>Galerucinae</taxon>
        <taxon>Alticini</taxon>
        <taxon>Phyllotreta</taxon>
    </lineage>
</organism>
<dbReference type="GO" id="GO:0016491">
    <property type="term" value="F:oxidoreductase activity"/>
    <property type="evidence" value="ECO:0007669"/>
    <property type="project" value="UniProtKB-KW"/>
</dbReference>
<evidence type="ECO:0000313" key="3">
    <source>
        <dbReference type="EMBL" id="CAG9863379.1"/>
    </source>
</evidence>
<dbReference type="InterPro" id="IPR043144">
    <property type="entry name" value="Mal/L-sulf/L-lact_DH-like_ah"/>
</dbReference>
<dbReference type="InterPro" id="IPR036111">
    <property type="entry name" value="Mal/L-sulfo/L-lacto_DH-like_sf"/>
</dbReference>
<dbReference type="Gene3D" id="3.30.1370.60">
    <property type="entry name" value="Hypothetical oxidoreductase yiak, domain 2"/>
    <property type="match status" value="1"/>
</dbReference>
<dbReference type="PANTHER" id="PTHR11091:SF0">
    <property type="entry name" value="MALATE DEHYDROGENASE"/>
    <property type="match status" value="1"/>
</dbReference>
<dbReference type="Proteomes" id="UP001153712">
    <property type="component" value="Chromosome 6"/>
</dbReference>
<proteinExistence type="inferred from homology"/>
<name>A0A9N9TQY1_PHYSR</name>
<keyword evidence="2" id="KW-0560">Oxidoreductase</keyword>
<protein>
    <recommendedName>
        <fullName evidence="5">Malate dehydrogenase</fullName>
    </recommendedName>
</protein>
<reference evidence="3" key="1">
    <citation type="submission" date="2022-01" db="EMBL/GenBank/DDBJ databases">
        <authorList>
            <person name="King R."/>
        </authorList>
    </citation>
    <scope>NUCLEOTIDE SEQUENCE</scope>
</reference>
<evidence type="ECO:0008006" key="5">
    <source>
        <dbReference type="Google" id="ProtNLM"/>
    </source>
</evidence>
<dbReference type="PANTHER" id="PTHR11091">
    <property type="entry name" value="OXIDOREDUCTASE-RELATED"/>
    <property type="match status" value="1"/>
</dbReference>